<feature type="region of interest" description="Disordered" evidence="6">
    <location>
        <begin position="1090"/>
        <end position="1151"/>
    </location>
</feature>
<feature type="region of interest" description="Disordered" evidence="6">
    <location>
        <begin position="172"/>
        <end position="281"/>
    </location>
</feature>
<feature type="region of interest" description="Disordered" evidence="6">
    <location>
        <begin position="740"/>
        <end position="805"/>
    </location>
</feature>
<feature type="domain" description="Shelterin complex subunit TPP1/Est3" evidence="7">
    <location>
        <begin position="4"/>
        <end position="164"/>
    </location>
</feature>
<evidence type="ECO:0000256" key="5">
    <source>
        <dbReference type="ARBA" id="ARBA00023242"/>
    </source>
</evidence>
<comment type="caution">
    <text evidence="8">The sequence shown here is derived from an EMBL/GenBank/DDBJ whole genome shotgun (WGS) entry which is preliminary data.</text>
</comment>
<feature type="compositionally biased region" description="Basic and acidic residues" evidence="6">
    <location>
        <begin position="262"/>
        <end position="281"/>
    </location>
</feature>
<sequence>METLRPWIAPLVEAALCLCLGEPLPNDVALRNPLKLVDDDSVHRVRVRDRKFVQVAQWSPATGPVQGLLSDSVTTISSTFSRESTESYKNKIKKHLNKNTKGAIIKINEFDIVINHVKAHPPEITLSVLDFRVEGCEGSGIFGHPVDITSHSGISSMARRCSRKYIIQRNGSVLPNGKGREANVPTDLDIDTDSDTSSLRSQPCASAPHLASQEHFMSQLPKRRRSEKPLAGPRNDAVLPKNNATSLLSALTSKSGLGPDPAIKKNIGENGEKHNSPSRELDVNIEHIGFVTQLIPSIENSSPFDEKINCNGSGDAESLPPSRSPLAKSPRTNISGKRSPSLNQSRQRDSVGSQKGRDKSGNNLDPQISRETPKPTTKNSLMPKKSRKTNIQTGQDDPWGQMVRIRRRDVTIRKDQEELIEMNESWFPPEPGKQAPQAHVPIRLLQKWNDMHRRRSSHETASACANLQSTNEDDDLDTDLLKSSSESEVQYSDWTPTPPESSSHLVPQDSSPPVINDSRIRPLSPVKASQKNIVARGVEDDLGYEPSIDPNSQKATGPSTATPIEGEDDDSDMEISPPKGLGNASQADGDPKGDDFISSITSLPPANKDSFTEVERTPYIQAGRRKTASAARSPKRIDRDSGQSYNKVSSDPLIPSTYDTRRLPVPLEPSASVSGKHTQSVTQNSGPASTERVSLLDCGSTDWDDDSIAERQLLSSLDECAQNIYEEYLDASVTVRAPATTMNANKPTSNSLNVRGSQMEMNSTPLITGKRKRNGSSTKNSNLAKKPKISQSQTSRLNTRSPMERPMECRQIGSERDQSCFGNDILSSKTEGVYNRFKRAYPDYAGSIEDFKQACDKLQRLREQDFMKRSFLWDDFVVRYPAYTLQHSYAEDFSHTISYENYFQKEVTKPQCRKRNLTARDLELVFADRENGHHVAETSLTRNDTRGSSFVNLLSNKQEPSPRESPVIHVASSDEELDDGQKLSIPESDHEELLSNPEVDLDDDLSDSSDELDVHDTASVELGDPDISFHTSGFENESVSSDEDIEDKLMLDEIAESVAGPHCSVVPPKAGKQARSISLELDFNDDSVILDNSSSSSSEASNHEGSRDTHQSASETSEVPNERSHISLRSQERHISPPKRSRRPYRRFFRPPPDSIRDPLWNLYNRANQPSEVNDSNDPEPWYKSPNTPFKLYARNVAKLQADYAFRQDGSKADPIPVDEDGVVRPAPLGDPRGMGSMGWKL</sequence>
<dbReference type="Pfam" id="PF10341">
    <property type="entry name" value="TPP1"/>
    <property type="match status" value="1"/>
</dbReference>
<keyword evidence="4" id="KW-0779">Telomere</keyword>
<organism evidence="8 9">
    <name type="scientific">Blastomyces parvus</name>
    <dbReference type="NCBI Taxonomy" id="2060905"/>
    <lineage>
        <taxon>Eukaryota</taxon>
        <taxon>Fungi</taxon>
        <taxon>Dikarya</taxon>
        <taxon>Ascomycota</taxon>
        <taxon>Pezizomycotina</taxon>
        <taxon>Eurotiomycetes</taxon>
        <taxon>Eurotiomycetidae</taxon>
        <taxon>Onygenales</taxon>
        <taxon>Ajellomycetaceae</taxon>
        <taxon>Blastomyces</taxon>
    </lineage>
</organism>
<feature type="compositionally biased region" description="Polar residues" evidence="6">
    <location>
        <begin position="489"/>
        <end position="513"/>
    </location>
</feature>
<feature type="compositionally biased region" description="Polar residues" evidence="6">
    <location>
        <begin position="775"/>
        <end position="801"/>
    </location>
</feature>
<feature type="compositionally biased region" description="Polar residues" evidence="6">
    <location>
        <begin position="1029"/>
        <end position="1039"/>
    </location>
</feature>
<keyword evidence="9" id="KW-1185">Reference proteome</keyword>
<feature type="compositionally biased region" description="Basic and acidic residues" evidence="6">
    <location>
        <begin position="1101"/>
        <end position="1110"/>
    </location>
</feature>
<dbReference type="GO" id="GO:0007004">
    <property type="term" value="P:telomere maintenance via telomerase"/>
    <property type="evidence" value="ECO:0007669"/>
    <property type="project" value="InterPro"/>
</dbReference>
<gene>
    <name evidence="8" type="ORF">GX51_04664</name>
</gene>
<proteinExistence type="predicted"/>
<feature type="compositionally biased region" description="Acidic residues" evidence="6">
    <location>
        <begin position="999"/>
        <end position="1011"/>
    </location>
</feature>
<evidence type="ECO:0000256" key="3">
    <source>
        <dbReference type="ARBA" id="ARBA00022454"/>
    </source>
</evidence>
<feature type="region of interest" description="Disordered" evidence="6">
    <location>
        <begin position="989"/>
        <end position="1043"/>
    </location>
</feature>
<feature type="compositionally biased region" description="Basic and acidic residues" evidence="6">
    <location>
        <begin position="1120"/>
        <end position="1135"/>
    </location>
</feature>
<dbReference type="EMBL" id="PDNC01000060">
    <property type="protein sequence ID" value="PGH02356.1"/>
    <property type="molecule type" value="Genomic_DNA"/>
</dbReference>
<reference evidence="8 9" key="1">
    <citation type="submission" date="2017-10" db="EMBL/GenBank/DDBJ databases">
        <title>Comparative genomics in systemic dimorphic fungi from Ajellomycetaceae.</title>
        <authorList>
            <person name="Munoz J.F."/>
            <person name="Mcewen J.G."/>
            <person name="Clay O.K."/>
            <person name="Cuomo C.A."/>
        </authorList>
    </citation>
    <scope>NUCLEOTIDE SEQUENCE [LARGE SCALE GENOMIC DNA]</scope>
    <source>
        <strain evidence="8 9">UAMH130</strain>
    </source>
</reference>
<dbReference type="OrthoDB" id="3538943at2759"/>
<evidence type="ECO:0000256" key="4">
    <source>
        <dbReference type="ARBA" id="ARBA00022895"/>
    </source>
</evidence>
<dbReference type="STRING" id="2060905.A0A2B7WZY1"/>
<feature type="region of interest" description="Disordered" evidence="6">
    <location>
        <begin position="451"/>
        <end position="693"/>
    </location>
</feature>
<feature type="compositionally biased region" description="Low complexity" evidence="6">
    <location>
        <begin position="244"/>
        <end position="258"/>
    </location>
</feature>
<evidence type="ECO:0000256" key="6">
    <source>
        <dbReference type="SAM" id="MobiDB-lite"/>
    </source>
</evidence>
<feature type="compositionally biased region" description="Polar residues" evidence="6">
    <location>
        <begin position="671"/>
        <end position="692"/>
    </location>
</feature>
<accession>A0A2B7WZY1</accession>
<name>A0A2B7WZY1_9EURO</name>
<evidence type="ECO:0000256" key="2">
    <source>
        <dbReference type="ARBA" id="ARBA00004574"/>
    </source>
</evidence>
<keyword evidence="3" id="KW-0158">Chromosome</keyword>
<evidence type="ECO:0000313" key="9">
    <source>
        <dbReference type="Proteomes" id="UP000224080"/>
    </source>
</evidence>
<feature type="region of interest" description="Disordered" evidence="6">
    <location>
        <begin position="1210"/>
        <end position="1242"/>
    </location>
</feature>
<feature type="compositionally biased region" description="Polar residues" evidence="6">
    <location>
        <begin position="459"/>
        <end position="468"/>
    </location>
</feature>
<evidence type="ECO:0000256" key="1">
    <source>
        <dbReference type="ARBA" id="ARBA00004123"/>
    </source>
</evidence>
<feature type="compositionally biased region" description="Polar residues" evidence="6">
    <location>
        <begin position="361"/>
        <end position="380"/>
    </location>
</feature>
<comment type="subcellular location">
    <subcellularLocation>
        <location evidence="2">Chromosome</location>
        <location evidence="2">Telomere</location>
    </subcellularLocation>
    <subcellularLocation>
        <location evidence="1">Nucleus</location>
    </subcellularLocation>
</comment>
<evidence type="ECO:0000313" key="8">
    <source>
        <dbReference type="EMBL" id="PGH02356.1"/>
    </source>
</evidence>
<dbReference type="AlphaFoldDB" id="A0A2B7WZY1"/>
<protein>
    <recommendedName>
        <fullName evidence="7">Shelterin complex subunit TPP1/Est3 domain-containing protein</fullName>
    </recommendedName>
</protein>
<dbReference type="GO" id="GO:0042162">
    <property type="term" value="F:telomeric DNA binding"/>
    <property type="evidence" value="ECO:0007669"/>
    <property type="project" value="InterPro"/>
</dbReference>
<feature type="compositionally biased region" description="Polar residues" evidence="6">
    <location>
        <begin position="330"/>
        <end position="353"/>
    </location>
</feature>
<dbReference type="InterPro" id="IPR019437">
    <property type="entry name" value="TPP1/Est3"/>
</dbReference>
<feature type="compositionally biased region" description="Basic residues" evidence="6">
    <location>
        <begin position="1136"/>
        <end position="1149"/>
    </location>
</feature>
<evidence type="ECO:0000259" key="7">
    <source>
        <dbReference type="Pfam" id="PF10341"/>
    </source>
</evidence>
<keyword evidence="5" id="KW-0539">Nucleus</keyword>
<feature type="region of interest" description="Disordered" evidence="6">
    <location>
        <begin position="301"/>
        <end position="402"/>
    </location>
</feature>
<feature type="compositionally biased region" description="Polar residues" evidence="6">
    <location>
        <begin position="549"/>
        <end position="562"/>
    </location>
</feature>
<feature type="compositionally biased region" description="Polar residues" evidence="6">
    <location>
        <begin position="740"/>
        <end position="766"/>
    </location>
</feature>
<dbReference type="Proteomes" id="UP000224080">
    <property type="component" value="Unassembled WGS sequence"/>
</dbReference>
<dbReference type="GO" id="GO:0005697">
    <property type="term" value="C:telomerase holoenzyme complex"/>
    <property type="evidence" value="ECO:0007669"/>
    <property type="project" value="InterPro"/>
</dbReference>
<dbReference type="GO" id="GO:0000781">
    <property type="term" value="C:chromosome, telomeric region"/>
    <property type="evidence" value="ECO:0007669"/>
    <property type="project" value="UniProtKB-SubCell"/>
</dbReference>